<dbReference type="GO" id="GO:0035438">
    <property type="term" value="F:cyclic-di-GMP binding"/>
    <property type="evidence" value="ECO:0007669"/>
    <property type="project" value="InterPro"/>
</dbReference>
<dbReference type="Pfam" id="PF07238">
    <property type="entry name" value="PilZ"/>
    <property type="match status" value="1"/>
</dbReference>
<dbReference type="EMBL" id="LN824141">
    <property type="protein sequence ID" value="CEP78891.1"/>
    <property type="molecule type" value="Genomic_DNA"/>
</dbReference>
<gene>
    <name evidence="3" type="primary">pilZ</name>
    <name evidence="3" type="ORF">DTL3_1602</name>
</gene>
<dbReference type="PATRIC" id="fig|1006576.9.peg.1598"/>
<keyword evidence="4" id="KW-1185">Reference proteome</keyword>
<dbReference type="Pfam" id="PF12945">
    <property type="entry name" value="PilZNR"/>
    <property type="match status" value="1"/>
</dbReference>
<feature type="domain" description="Type III secretion system flagellar brake protein YcgR PilZN" evidence="2">
    <location>
        <begin position="17"/>
        <end position="101"/>
    </location>
</feature>
<evidence type="ECO:0000259" key="1">
    <source>
        <dbReference type="Pfam" id="PF07238"/>
    </source>
</evidence>
<dbReference type="AlphaFoldDB" id="A0A0C7NLW9"/>
<dbReference type="HOGENOM" id="CLU_086342_0_1_0"/>
<evidence type="ECO:0000313" key="3">
    <source>
        <dbReference type="EMBL" id="CEP78891.1"/>
    </source>
</evidence>
<protein>
    <submittedName>
        <fullName evidence="3">Type IV pilus assembly PilZ</fullName>
    </submittedName>
</protein>
<dbReference type="InterPro" id="IPR009875">
    <property type="entry name" value="PilZ_domain"/>
</dbReference>
<sequence length="234" mass="27081">MSEFIEKVLAKNVLFTNMPLDIEIKEKGFKGIYKSILYEYNIDLNLAKIGMPIHKGAYIKIPREVTLSVKAYSKNNLYLFNSLVYGIGKESSVRFLIITVPDEIYRVQRRNYVRIPLCEEGFFSIKREFNLKNNENLEQNEKYRFVTKDFSAGGAAIVTKKQLSIGDKILINMKLKDEVVLENIEAEVVREIGQTQFEDNIYGIKFIGITGNLEKELVRFVFKWEIGNVKNNNS</sequence>
<organism evidence="3 4">
    <name type="scientific">Defluviitoga tunisiensis</name>
    <dbReference type="NCBI Taxonomy" id="1006576"/>
    <lineage>
        <taxon>Bacteria</taxon>
        <taxon>Thermotogati</taxon>
        <taxon>Thermotogota</taxon>
        <taxon>Thermotogae</taxon>
        <taxon>Petrotogales</taxon>
        <taxon>Petrotogaceae</taxon>
        <taxon>Defluviitoga</taxon>
    </lineage>
</organism>
<evidence type="ECO:0000259" key="2">
    <source>
        <dbReference type="Pfam" id="PF12945"/>
    </source>
</evidence>
<dbReference type="RefSeq" id="WP_045088256.1">
    <property type="nucleotide sequence ID" value="NZ_LN824141.1"/>
</dbReference>
<dbReference type="InterPro" id="IPR009926">
    <property type="entry name" value="T3SS_YcgR_PilZN"/>
</dbReference>
<dbReference type="SUPFAM" id="SSF141371">
    <property type="entry name" value="PilZ domain-like"/>
    <property type="match status" value="1"/>
</dbReference>
<dbReference type="Gene3D" id="2.40.10.220">
    <property type="entry name" value="predicted glycosyltransferase like domains"/>
    <property type="match status" value="1"/>
</dbReference>
<dbReference type="STRING" id="1006576.DTL3_1602"/>
<name>A0A0C7NLW9_DEFTU</name>
<dbReference type="KEGG" id="dtn:DTL3_1602"/>
<reference evidence="4" key="1">
    <citation type="submission" date="2014-11" db="EMBL/GenBank/DDBJ databases">
        <authorList>
            <person name="Wibberg D."/>
        </authorList>
    </citation>
    <scope>NUCLEOTIDE SEQUENCE [LARGE SCALE GENOMIC DNA]</scope>
    <source>
        <strain evidence="4">L3</strain>
    </source>
</reference>
<feature type="domain" description="PilZ" evidence="1">
    <location>
        <begin position="108"/>
        <end position="222"/>
    </location>
</feature>
<accession>A0A0C7NLW9</accession>
<evidence type="ECO:0000313" key="4">
    <source>
        <dbReference type="Proteomes" id="UP000032809"/>
    </source>
</evidence>
<dbReference type="OrthoDB" id="37095at2"/>
<proteinExistence type="predicted"/>
<dbReference type="Proteomes" id="UP000032809">
    <property type="component" value="Chromosome I"/>
</dbReference>